<feature type="transmembrane region" description="Helical" evidence="7">
    <location>
        <begin position="415"/>
        <end position="438"/>
    </location>
</feature>
<dbReference type="InterPro" id="IPR050250">
    <property type="entry name" value="Macrolide_Exporter_MacB"/>
</dbReference>
<feature type="domain" description="MacB-like periplasmic core" evidence="9">
    <location>
        <begin position="509"/>
        <end position="715"/>
    </location>
</feature>
<evidence type="ECO:0000256" key="4">
    <source>
        <dbReference type="ARBA" id="ARBA00022989"/>
    </source>
</evidence>
<sequence>MSEWAPHVRAQLARLQLDGSRELEIVEELSQHLDERFEELRREGHDEARARQLAVEELVEPTTLAAQMSPLRQAAHAPAPVLGAPKTSRLGDLWQDLRYGGRMLGKNPLIAATAILTIALGIGANSAIFALVDATLLRPLPFPDPAQIVLAWERTPTTSRGLVSPLNMVDWAGRSRSFAAIGGFTANVGGMVMGNADGLADTVSRQWVTADIFTVLGVQPLAGRAFQPSDDLQRRNVVVLGEDFWRERFHGDRQVVGREVRLDGELYTIVGVVPRAAQVIGRTDLWALLSIQGAPARARGSHVFVAVGRLRPGVTREAGQSEIDAVAAALAREFPDTNAQRSVRLEALHEAVFGTELRQTSVLFIGVVGLVLLMCCANVANLLMTRATVRQREFAVRAALGADRRRIIRQLMAESLALAVIGGLLGLAIGAAILRVAPSLMPEALLPTVLTLIIDARIAAFCAVMVLLVGVLFGIAPAWHASSLSAAQTMSGTRSATGRGGRVRELLVAGQVAVVTVLLVGAGLLLRTLMAVEGVDRGYAADQVLSMVVDPMSDTYPTDEAEMQFYGAVEQEIRALPGVQGVAWATTLPLGESYEGTAFFEIEGQPAPATSQRPAADMQIVSPSYFETLGVPVLQGRPFDGRDIAGGVHVCIVNEAFVRRHLPGGSPIGRRLVIRESDSPQAVAVVREIVGVARQVKASPTETEDLLQIYVPMAQDTPGDIFLLVTPRSGPAAALTMPVRQAIGRVDKAQLVSVRHFMTLDEVAAVANARHRFRAILVMAFAALALLLAMVGLFGILAYAVQQRIRDFGVRRALGASTRHVLALVASNAAWVFAGGIVAGLVIANILGRLMVAMLFDVKPSDPVTFLAVAVVLAIGALVSAIAPAWRAARIEPAIALRSE</sequence>
<dbReference type="Proteomes" id="UP000076079">
    <property type="component" value="Chromosome"/>
</dbReference>
<evidence type="ECO:0000256" key="1">
    <source>
        <dbReference type="ARBA" id="ARBA00004651"/>
    </source>
</evidence>
<dbReference type="Pfam" id="PF12704">
    <property type="entry name" value="MacB_PCD"/>
    <property type="match status" value="2"/>
</dbReference>
<feature type="transmembrane region" description="Helical" evidence="7">
    <location>
        <begin position="458"/>
        <end position="482"/>
    </location>
</feature>
<dbReference type="InterPro" id="IPR003838">
    <property type="entry name" value="ABC3_permease_C"/>
</dbReference>
<keyword evidence="10" id="KW-0547">Nucleotide-binding</keyword>
<organism evidence="10 11">
    <name type="scientific">Luteitalea pratensis</name>
    <dbReference type="NCBI Taxonomy" id="1855912"/>
    <lineage>
        <taxon>Bacteria</taxon>
        <taxon>Pseudomonadati</taxon>
        <taxon>Acidobacteriota</taxon>
        <taxon>Vicinamibacteria</taxon>
        <taxon>Vicinamibacterales</taxon>
        <taxon>Vicinamibacteraceae</taxon>
        <taxon>Luteitalea</taxon>
    </lineage>
</organism>
<feature type="transmembrane region" description="Helical" evidence="7">
    <location>
        <begin position="109"/>
        <end position="132"/>
    </location>
</feature>
<keyword evidence="10" id="KW-0378">Hydrolase</keyword>
<keyword evidence="11" id="KW-1185">Reference proteome</keyword>
<feature type="domain" description="MacB-like periplasmic core" evidence="9">
    <location>
        <begin position="112"/>
        <end position="325"/>
    </location>
</feature>
<evidence type="ECO:0000256" key="2">
    <source>
        <dbReference type="ARBA" id="ARBA00022475"/>
    </source>
</evidence>
<dbReference type="InterPro" id="IPR017800">
    <property type="entry name" value="ADOP"/>
</dbReference>
<dbReference type="PANTHER" id="PTHR30572">
    <property type="entry name" value="MEMBRANE COMPONENT OF TRANSPORTER-RELATED"/>
    <property type="match status" value="1"/>
</dbReference>
<keyword evidence="5 7" id="KW-0472">Membrane</keyword>
<evidence type="ECO:0000313" key="11">
    <source>
        <dbReference type="Proteomes" id="UP000076079"/>
    </source>
</evidence>
<evidence type="ECO:0000313" key="10">
    <source>
        <dbReference type="EMBL" id="AMY08348.1"/>
    </source>
</evidence>
<dbReference type="EC" id="3.6.3.-" evidence="10"/>
<feature type="transmembrane region" description="Helical" evidence="7">
    <location>
        <begin position="503"/>
        <end position="526"/>
    </location>
</feature>
<dbReference type="GO" id="GO:0022857">
    <property type="term" value="F:transmembrane transporter activity"/>
    <property type="evidence" value="ECO:0007669"/>
    <property type="project" value="TreeGrafter"/>
</dbReference>
<keyword evidence="10" id="KW-0067">ATP-binding</keyword>
<feature type="domain" description="ABC3 transporter permease C-terminal" evidence="8">
    <location>
        <begin position="367"/>
        <end position="485"/>
    </location>
</feature>
<reference evidence="11" key="2">
    <citation type="submission" date="2016-04" db="EMBL/GenBank/DDBJ databases">
        <title>First Complete Genome Sequence of a Subdivision 6 Acidobacterium.</title>
        <authorList>
            <person name="Huang S."/>
            <person name="Vieira S."/>
            <person name="Bunk B."/>
            <person name="Riedel T."/>
            <person name="Sproeer C."/>
            <person name="Overmann J."/>
        </authorList>
    </citation>
    <scope>NUCLEOTIDE SEQUENCE [LARGE SCALE GENOMIC DNA]</scope>
    <source>
        <strain evidence="11">DSM 100886 HEG_-6_39</strain>
    </source>
</reference>
<dbReference type="AlphaFoldDB" id="A0A143PJV6"/>
<dbReference type="RefSeq" id="WP_110170197.1">
    <property type="nucleotide sequence ID" value="NZ_CP015136.1"/>
</dbReference>
<keyword evidence="4 7" id="KW-1133">Transmembrane helix</keyword>
<reference evidence="10 11" key="1">
    <citation type="journal article" date="2016" name="Genome Announc.">
        <title>First Complete Genome Sequence of a Subdivision 6 Acidobacterium Strain.</title>
        <authorList>
            <person name="Huang S."/>
            <person name="Vieira S."/>
            <person name="Bunk B."/>
            <person name="Riedel T."/>
            <person name="Sproer C."/>
            <person name="Overmann J."/>
        </authorList>
    </citation>
    <scope>NUCLEOTIDE SEQUENCE [LARGE SCALE GENOMIC DNA]</scope>
    <source>
        <strain evidence="11">DSM 100886 HEG_-6_39</strain>
    </source>
</reference>
<dbReference type="PANTHER" id="PTHR30572:SF4">
    <property type="entry name" value="ABC TRANSPORTER PERMEASE YTRF"/>
    <property type="match status" value="1"/>
</dbReference>
<evidence type="ECO:0000259" key="9">
    <source>
        <dbReference type="Pfam" id="PF12704"/>
    </source>
</evidence>
<dbReference type="GO" id="GO:0005524">
    <property type="term" value="F:ATP binding"/>
    <property type="evidence" value="ECO:0007669"/>
    <property type="project" value="UniProtKB-KW"/>
</dbReference>
<gene>
    <name evidence="10" type="primary">macB_24</name>
    <name evidence="10" type="ORF">LuPra_01543</name>
</gene>
<feature type="transmembrane region" description="Helical" evidence="7">
    <location>
        <begin position="821"/>
        <end position="844"/>
    </location>
</feature>
<evidence type="ECO:0000259" key="8">
    <source>
        <dbReference type="Pfam" id="PF02687"/>
    </source>
</evidence>
<evidence type="ECO:0000256" key="5">
    <source>
        <dbReference type="ARBA" id="ARBA00023136"/>
    </source>
</evidence>
<keyword evidence="2" id="KW-1003">Cell membrane</keyword>
<name>A0A143PJV6_LUTPR</name>
<feature type="transmembrane region" description="Helical" evidence="7">
    <location>
        <begin position="362"/>
        <end position="384"/>
    </location>
</feature>
<dbReference type="KEGG" id="abac:LuPra_01543"/>
<dbReference type="OrthoDB" id="127552at2"/>
<feature type="transmembrane region" description="Helical" evidence="7">
    <location>
        <begin position="776"/>
        <end position="801"/>
    </location>
</feature>
<dbReference type="InterPro" id="IPR025857">
    <property type="entry name" value="MacB_PCD"/>
</dbReference>
<comment type="similarity">
    <text evidence="6">Belongs to the ABC-4 integral membrane protein family.</text>
</comment>
<accession>A0A143PJV6</accession>
<dbReference type="GO" id="GO:0016787">
    <property type="term" value="F:hydrolase activity"/>
    <property type="evidence" value="ECO:0007669"/>
    <property type="project" value="UniProtKB-KW"/>
</dbReference>
<dbReference type="STRING" id="1855912.LuPra_01543"/>
<proteinExistence type="inferred from homology"/>
<protein>
    <submittedName>
        <fullName evidence="10">Macrolide export ATP-binding/permease protein MacB</fullName>
        <ecNumber evidence="10">3.6.3.-</ecNumber>
    </submittedName>
</protein>
<dbReference type="Pfam" id="PF02687">
    <property type="entry name" value="FtsX"/>
    <property type="match status" value="2"/>
</dbReference>
<evidence type="ECO:0000256" key="6">
    <source>
        <dbReference type="ARBA" id="ARBA00038076"/>
    </source>
</evidence>
<dbReference type="GO" id="GO:0005886">
    <property type="term" value="C:plasma membrane"/>
    <property type="evidence" value="ECO:0007669"/>
    <property type="project" value="UniProtKB-SubCell"/>
</dbReference>
<feature type="domain" description="ABC3 transporter permease C-terminal" evidence="8">
    <location>
        <begin position="780"/>
        <end position="893"/>
    </location>
</feature>
<dbReference type="NCBIfam" id="TIGR03434">
    <property type="entry name" value="ADOP"/>
    <property type="match status" value="1"/>
</dbReference>
<keyword evidence="3 7" id="KW-0812">Transmembrane</keyword>
<evidence type="ECO:0000256" key="3">
    <source>
        <dbReference type="ARBA" id="ARBA00022692"/>
    </source>
</evidence>
<dbReference type="EMBL" id="CP015136">
    <property type="protein sequence ID" value="AMY08348.1"/>
    <property type="molecule type" value="Genomic_DNA"/>
</dbReference>
<feature type="transmembrane region" description="Helical" evidence="7">
    <location>
        <begin position="864"/>
        <end position="886"/>
    </location>
</feature>
<evidence type="ECO:0000256" key="7">
    <source>
        <dbReference type="SAM" id="Phobius"/>
    </source>
</evidence>
<comment type="subcellular location">
    <subcellularLocation>
        <location evidence="1">Cell membrane</location>
        <topology evidence="1">Multi-pass membrane protein</topology>
    </subcellularLocation>
</comment>